<dbReference type="EMBL" id="CAXKWB010012235">
    <property type="protein sequence ID" value="CAL4103836.1"/>
    <property type="molecule type" value="Genomic_DNA"/>
</dbReference>
<proteinExistence type="predicted"/>
<gene>
    <name evidence="1" type="ORF">MNOR_LOCUS17663</name>
</gene>
<comment type="caution">
    <text evidence="1">The sequence shown here is derived from an EMBL/GenBank/DDBJ whole genome shotgun (WGS) entry which is preliminary data.</text>
</comment>
<organism evidence="1 2">
    <name type="scientific">Meganyctiphanes norvegica</name>
    <name type="common">Northern krill</name>
    <name type="synonym">Thysanopoda norvegica</name>
    <dbReference type="NCBI Taxonomy" id="48144"/>
    <lineage>
        <taxon>Eukaryota</taxon>
        <taxon>Metazoa</taxon>
        <taxon>Ecdysozoa</taxon>
        <taxon>Arthropoda</taxon>
        <taxon>Crustacea</taxon>
        <taxon>Multicrustacea</taxon>
        <taxon>Malacostraca</taxon>
        <taxon>Eumalacostraca</taxon>
        <taxon>Eucarida</taxon>
        <taxon>Euphausiacea</taxon>
        <taxon>Euphausiidae</taxon>
        <taxon>Meganyctiphanes</taxon>
    </lineage>
</organism>
<evidence type="ECO:0000313" key="1">
    <source>
        <dbReference type="EMBL" id="CAL4103836.1"/>
    </source>
</evidence>
<keyword evidence="2" id="KW-1185">Reference proteome</keyword>
<sequence>MTSNQDIGTFYGYNNDFHCLGFTDNAVHMLILTSNCYTMVELDYSLLEQGNIPNSARRLALTTSETTKFIKCVSRKQFMDHTETTLLAEYLTTKDLVWPKSYTKLYWGV</sequence>
<dbReference type="Proteomes" id="UP001497623">
    <property type="component" value="Unassembled WGS sequence"/>
</dbReference>
<evidence type="ECO:0000313" key="2">
    <source>
        <dbReference type="Proteomes" id="UP001497623"/>
    </source>
</evidence>
<accession>A0AAV2QY22</accession>
<dbReference type="AlphaFoldDB" id="A0AAV2QY22"/>
<reference evidence="1 2" key="1">
    <citation type="submission" date="2024-05" db="EMBL/GenBank/DDBJ databases">
        <authorList>
            <person name="Wallberg A."/>
        </authorList>
    </citation>
    <scope>NUCLEOTIDE SEQUENCE [LARGE SCALE GENOMIC DNA]</scope>
</reference>
<name>A0AAV2QY22_MEGNR</name>
<protein>
    <submittedName>
        <fullName evidence="1">Uncharacterized protein</fullName>
    </submittedName>
</protein>